<evidence type="ECO:0000256" key="7">
    <source>
        <dbReference type="SAM" id="Phobius"/>
    </source>
</evidence>
<evidence type="ECO:0000256" key="4">
    <source>
        <dbReference type="ARBA" id="ARBA00022989"/>
    </source>
</evidence>
<comment type="similarity">
    <text evidence="6">Belongs to the YccS/YhfK family.</text>
</comment>
<dbReference type="PANTHER" id="PTHR30509:SF8">
    <property type="entry name" value="INNER MEMBRANE PROTEIN YCCS"/>
    <property type="match status" value="1"/>
</dbReference>
<dbReference type="RefSeq" id="WP_020580746.1">
    <property type="nucleotide sequence ID" value="NZ_JOJP01000001.1"/>
</dbReference>
<comment type="subcellular location">
    <subcellularLocation>
        <location evidence="1">Cell membrane</location>
        <topology evidence="1">Multi-pass membrane protein</topology>
    </subcellularLocation>
</comment>
<dbReference type="STRING" id="305900.GV64_07785"/>
<evidence type="ECO:0000256" key="6">
    <source>
        <dbReference type="ARBA" id="ARBA00043993"/>
    </source>
</evidence>
<dbReference type="Pfam" id="PF13515">
    <property type="entry name" value="FUSC_2"/>
    <property type="match status" value="1"/>
</dbReference>
<keyword evidence="5 7" id="KW-0472">Membrane</keyword>
<evidence type="ECO:0000313" key="10">
    <source>
        <dbReference type="EMBL" id="KEI70654.1"/>
    </source>
</evidence>
<dbReference type="NCBIfam" id="TIGR01666">
    <property type="entry name" value="YCCS"/>
    <property type="match status" value="1"/>
</dbReference>
<sequence>MFTPDLFQQFRSYWANDRINYSVKVFFALAGVTLPAWYRGVPDEITPMVLGIIAAALAEVDDSLWGRIKALIMMLACFLLASFSIELLFGHPLLFALGLFCSTFGFTMLGAMGPRYSSMAFASLLLAVYTMLGAGESQNLWEQPILLLAGALWYGILSLLWQVLWPNRPVQQSLAMVFIELASYFETKSQLFDPVADMHPQPMRLEAARKNARVVAALNQAKASLLQRVRRQVNASEQPFLQIYFIAQDVHERISSSHYRYQDLAASFSRSDVLFRFQKMLQVQAKECRAIARSLAMGRTYAHDSESTLTLDELQQSLEYLKEQDHAHWRPLLIQLEYLLRNLATVELQLSSVGHPDSPVIGDDNVLADLEPKGIKAHLRCIWNECRWESTLFRHGLRLATALAAGYGLIQLLNLQPGYWVLLTTLFVCQPGYSATRQKLTQRVVGTMAGLLIGIPLLYLFPGQEGQLVLMVICGILFFAFRTVRYDLATAFITLLVLFCFNQQGMGFAVIMPRLGDTLLGCLLAVTAVVFILPDWESKRLNRIMASTISRHREYLAQVIEQYQSGKRDTLDYRLARRNAHNMDAQLNTTIMNMLVEPDRYQRAKDESFRFLTLSHALLSYVSTLGAHRIMLEDSSVQGELREQYQSIDKQLRLLEKQLMGSVVQRSGMLSKSGIADEWLDEGRPEIRLLLQQSLLIFQILPEMHTLAVEIYKKLSHRAQ</sequence>
<dbReference type="AlphaFoldDB" id="A0A081K928"/>
<dbReference type="InterPro" id="IPR010019">
    <property type="entry name" value="Integral_membrane_YccS"/>
</dbReference>
<evidence type="ECO:0000256" key="2">
    <source>
        <dbReference type="ARBA" id="ARBA00022475"/>
    </source>
</evidence>
<gene>
    <name evidence="10" type="ORF">GV64_07785</name>
</gene>
<keyword evidence="2" id="KW-1003">Cell membrane</keyword>
<feature type="transmembrane region" description="Helical" evidence="7">
    <location>
        <begin position="491"/>
        <end position="512"/>
    </location>
</feature>
<feature type="transmembrane region" description="Helical" evidence="7">
    <location>
        <begin position="116"/>
        <end position="133"/>
    </location>
</feature>
<name>A0A081K928_9GAMM</name>
<evidence type="ECO:0000256" key="5">
    <source>
        <dbReference type="ARBA" id="ARBA00023136"/>
    </source>
</evidence>
<feature type="domain" description="Integral membrane bound transporter" evidence="9">
    <location>
        <begin position="408"/>
        <end position="527"/>
    </location>
</feature>
<evidence type="ECO:0000259" key="9">
    <source>
        <dbReference type="Pfam" id="PF13515"/>
    </source>
</evidence>
<keyword evidence="11" id="KW-1185">Reference proteome</keyword>
<feature type="transmembrane region" description="Helical" evidence="7">
    <location>
        <begin position="518"/>
        <end position="536"/>
    </location>
</feature>
<reference evidence="10 11" key="1">
    <citation type="submission" date="2014-06" db="EMBL/GenBank/DDBJ databases">
        <title>Whole Genome Sequences of Three Symbiotic Endozoicomonas Bacteria.</title>
        <authorList>
            <person name="Neave M.J."/>
            <person name="Apprill A."/>
            <person name="Voolstra C.R."/>
        </authorList>
    </citation>
    <scope>NUCLEOTIDE SEQUENCE [LARGE SCALE GENOMIC DNA]</scope>
    <source>
        <strain evidence="10 11">DSM 22380</strain>
    </source>
</reference>
<proteinExistence type="inferred from homology"/>
<evidence type="ECO:0000259" key="8">
    <source>
        <dbReference type="Pfam" id="PF12805"/>
    </source>
</evidence>
<organism evidence="10 11">
    <name type="scientific">Endozoicomonas elysicola</name>
    <dbReference type="NCBI Taxonomy" id="305900"/>
    <lineage>
        <taxon>Bacteria</taxon>
        <taxon>Pseudomonadati</taxon>
        <taxon>Pseudomonadota</taxon>
        <taxon>Gammaproteobacteria</taxon>
        <taxon>Oceanospirillales</taxon>
        <taxon>Endozoicomonadaceae</taxon>
        <taxon>Endozoicomonas</taxon>
    </lineage>
</organism>
<dbReference type="Proteomes" id="UP000027997">
    <property type="component" value="Unassembled WGS sequence"/>
</dbReference>
<comment type="caution">
    <text evidence="10">The sequence shown here is derived from an EMBL/GenBank/DDBJ whole genome shotgun (WGS) entry which is preliminary data.</text>
</comment>
<feature type="transmembrane region" description="Helical" evidence="7">
    <location>
        <begin position="443"/>
        <end position="461"/>
    </location>
</feature>
<feature type="transmembrane region" description="Helical" evidence="7">
    <location>
        <begin position="396"/>
        <end position="413"/>
    </location>
</feature>
<evidence type="ECO:0000256" key="3">
    <source>
        <dbReference type="ARBA" id="ARBA00022692"/>
    </source>
</evidence>
<evidence type="ECO:0000256" key="1">
    <source>
        <dbReference type="ARBA" id="ARBA00004651"/>
    </source>
</evidence>
<dbReference type="GO" id="GO:0005886">
    <property type="term" value="C:plasma membrane"/>
    <property type="evidence" value="ECO:0007669"/>
    <property type="project" value="UniProtKB-SubCell"/>
</dbReference>
<keyword evidence="4 7" id="KW-1133">Transmembrane helix</keyword>
<dbReference type="eggNOG" id="COG1289">
    <property type="taxonomic scope" value="Bacteria"/>
</dbReference>
<dbReference type="Pfam" id="PF12805">
    <property type="entry name" value="FUSC-like"/>
    <property type="match status" value="1"/>
</dbReference>
<dbReference type="EMBL" id="JOJP01000001">
    <property type="protein sequence ID" value="KEI70654.1"/>
    <property type="molecule type" value="Genomic_DNA"/>
</dbReference>
<protein>
    <submittedName>
        <fullName evidence="10">Membrane protein</fullName>
    </submittedName>
</protein>
<dbReference type="InterPro" id="IPR032692">
    <property type="entry name" value="YccS_N"/>
</dbReference>
<feature type="domain" description="Integral membrane protein YccS N-terminal" evidence="8">
    <location>
        <begin position="71"/>
        <end position="350"/>
    </location>
</feature>
<evidence type="ECO:0000313" key="11">
    <source>
        <dbReference type="Proteomes" id="UP000027997"/>
    </source>
</evidence>
<feature type="transmembrane region" description="Helical" evidence="7">
    <location>
        <begin position="145"/>
        <end position="164"/>
    </location>
</feature>
<feature type="transmembrane region" description="Helical" evidence="7">
    <location>
        <begin position="21"/>
        <end position="38"/>
    </location>
</feature>
<feature type="transmembrane region" description="Helical" evidence="7">
    <location>
        <begin position="91"/>
        <end position="109"/>
    </location>
</feature>
<feature type="transmembrane region" description="Helical" evidence="7">
    <location>
        <begin position="467"/>
        <end position="484"/>
    </location>
</feature>
<feature type="transmembrane region" description="Helical" evidence="7">
    <location>
        <begin position="68"/>
        <end position="85"/>
    </location>
</feature>
<keyword evidence="3 7" id="KW-0812">Transmembrane</keyword>
<accession>A0A081K928</accession>
<dbReference type="InterPro" id="IPR010020">
    <property type="entry name" value="Integral_membrane_YCCS_YHJK"/>
</dbReference>
<dbReference type="NCBIfam" id="TIGR01667">
    <property type="entry name" value="YCCS_YHFK"/>
    <property type="match status" value="1"/>
</dbReference>
<dbReference type="InterPro" id="IPR049453">
    <property type="entry name" value="Memb_transporter_dom"/>
</dbReference>
<dbReference type="PANTHER" id="PTHR30509">
    <property type="entry name" value="P-HYDROXYBENZOIC ACID EFFLUX PUMP SUBUNIT-RELATED"/>
    <property type="match status" value="1"/>
</dbReference>